<dbReference type="SUPFAM" id="SSF52821">
    <property type="entry name" value="Rhodanese/Cell cycle control phosphatase"/>
    <property type="match status" value="1"/>
</dbReference>
<dbReference type="PANTHER" id="PTHR10828:SF64">
    <property type="entry name" value="M-PHASE INDUCER PHOSPHATASE 3"/>
    <property type="match status" value="1"/>
</dbReference>
<keyword evidence="4 7" id="KW-0378">Hydrolase</keyword>
<keyword evidence="5 7" id="KW-0904">Protein phosphatase</keyword>
<evidence type="ECO:0000256" key="3">
    <source>
        <dbReference type="ARBA" id="ARBA00022776"/>
    </source>
</evidence>
<dbReference type="GeneID" id="110077149"/>
<proteinExistence type="inferred from homology"/>
<comment type="catalytic activity">
    <reaction evidence="7">
        <text>O-phospho-L-tyrosyl-[protein] + H2O = L-tyrosyl-[protein] + phosphate</text>
        <dbReference type="Rhea" id="RHEA:10684"/>
        <dbReference type="Rhea" id="RHEA-COMP:10136"/>
        <dbReference type="Rhea" id="RHEA-COMP:20101"/>
        <dbReference type="ChEBI" id="CHEBI:15377"/>
        <dbReference type="ChEBI" id="CHEBI:43474"/>
        <dbReference type="ChEBI" id="CHEBI:46858"/>
        <dbReference type="ChEBI" id="CHEBI:61978"/>
        <dbReference type="EC" id="3.1.3.48"/>
    </reaction>
</comment>
<evidence type="ECO:0000313" key="15">
    <source>
        <dbReference type="RefSeq" id="XP_072845990.1"/>
    </source>
</evidence>
<evidence type="ECO:0000313" key="11">
    <source>
        <dbReference type="RefSeq" id="XP_020645575.2"/>
    </source>
</evidence>
<dbReference type="Gene3D" id="3.40.250.10">
    <property type="entry name" value="Rhodanese-like domain"/>
    <property type="match status" value="1"/>
</dbReference>
<feature type="domain" description="Rhodanese" evidence="9">
    <location>
        <begin position="377"/>
        <end position="484"/>
    </location>
</feature>
<dbReference type="InterPro" id="IPR000751">
    <property type="entry name" value="MPI_Phosphatase"/>
</dbReference>
<evidence type="ECO:0000313" key="13">
    <source>
        <dbReference type="RefSeq" id="XP_072845988.1"/>
    </source>
</evidence>
<evidence type="ECO:0000256" key="6">
    <source>
        <dbReference type="ARBA" id="ARBA00023306"/>
    </source>
</evidence>
<dbReference type="CDD" id="cd01530">
    <property type="entry name" value="Cdc25"/>
    <property type="match status" value="1"/>
</dbReference>
<dbReference type="RefSeq" id="XP_020645583.2">
    <property type="nucleotide sequence ID" value="XM_020789924.2"/>
</dbReference>
<organism evidence="10 12">
    <name type="scientific">Pogona vitticeps</name>
    <name type="common">central bearded dragon</name>
    <dbReference type="NCBI Taxonomy" id="103695"/>
    <lineage>
        <taxon>Eukaryota</taxon>
        <taxon>Metazoa</taxon>
        <taxon>Chordata</taxon>
        <taxon>Craniata</taxon>
        <taxon>Vertebrata</taxon>
        <taxon>Euteleostomi</taxon>
        <taxon>Lepidosauria</taxon>
        <taxon>Squamata</taxon>
        <taxon>Bifurcata</taxon>
        <taxon>Unidentata</taxon>
        <taxon>Episquamata</taxon>
        <taxon>Toxicofera</taxon>
        <taxon>Iguania</taxon>
        <taxon>Acrodonta</taxon>
        <taxon>Agamidae</taxon>
        <taxon>Amphibolurinae</taxon>
        <taxon>Pogona</taxon>
    </lineage>
</organism>
<evidence type="ECO:0000256" key="8">
    <source>
        <dbReference type="SAM" id="MobiDB-lite"/>
    </source>
</evidence>
<comment type="function">
    <text evidence="7">Tyrosine protein phosphatase which functions as a dosage-dependent inducer of mitotic progression.</text>
</comment>
<dbReference type="PANTHER" id="PTHR10828">
    <property type="entry name" value="M-PHASE INDUCER PHOSPHATASE DUAL SPECIFICITY PHOSPHATASE CDC25"/>
    <property type="match status" value="1"/>
</dbReference>
<dbReference type="EC" id="3.1.3.48" evidence="7"/>
<evidence type="ECO:0000256" key="5">
    <source>
        <dbReference type="ARBA" id="ARBA00022912"/>
    </source>
</evidence>
<dbReference type="PROSITE" id="PS50206">
    <property type="entry name" value="RHODANESE_3"/>
    <property type="match status" value="1"/>
</dbReference>
<evidence type="ECO:0000313" key="10">
    <source>
        <dbReference type="Proteomes" id="UP001652642"/>
    </source>
</evidence>
<keyword evidence="2 7" id="KW-0132">Cell division</keyword>
<dbReference type="RefSeq" id="XP_020645575.2">
    <property type="nucleotide sequence ID" value="XM_020789916.2"/>
</dbReference>
<dbReference type="GO" id="GO:0110032">
    <property type="term" value="P:positive regulation of G2/MI transition of meiotic cell cycle"/>
    <property type="evidence" value="ECO:0007669"/>
    <property type="project" value="TreeGrafter"/>
</dbReference>
<name>A0A6J0TDG7_9SAUR</name>
<gene>
    <name evidence="11 12 13 14 15" type="primary">CDC25C</name>
</gene>
<keyword evidence="3 7" id="KW-0498">Mitosis</keyword>
<dbReference type="GO" id="GO:0010971">
    <property type="term" value="P:positive regulation of G2/M transition of mitotic cell cycle"/>
    <property type="evidence" value="ECO:0007669"/>
    <property type="project" value="TreeGrafter"/>
</dbReference>
<evidence type="ECO:0000259" key="9">
    <source>
        <dbReference type="PROSITE" id="PS50206"/>
    </source>
</evidence>
<evidence type="ECO:0000256" key="1">
    <source>
        <dbReference type="ARBA" id="ARBA00011065"/>
    </source>
</evidence>
<feature type="compositionally biased region" description="Low complexity" evidence="8">
    <location>
        <begin position="109"/>
        <end position="124"/>
    </location>
</feature>
<feature type="compositionally biased region" description="Polar residues" evidence="8">
    <location>
        <begin position="86"/>
        <end position="102"/>
    </location>
</feature>
<evidence type="ECO:0000256" key="7">
    <source>
        <dbReference type="RuleBase" id="RU368028"/>
    </source>
</evidence>
<dbReference type="Pfam" id="PF00581">
    <property type="entry name" value="Rhodanese"/>
    <property type="match status" value="1"/>
</dbReference>
<evidence type="ECO:0000313" key="14">
    <source>
        <dbReference type="RefSeq" id="XP_072845989.1"/>
    </source>
</evidence>
<keyword evidence="10" id="KW-1185">Reference proteome</keyword>
<comment type="similarity">
    <text evidence="1 7">Belongs to the MPI phosphatase family.</text>
</comment>
<dbReference type="Proteomes" id="UP001652642">
    <property type="component" value="Chromosome 2"/>
</dbReference>
<dbReference type="RefSeq" id="XP_072845989.1">
    <property type="nucleotide sequence ID" value="XM_072989888.1"/>
</dbReference>
<dbReference type="InterPro" id="IPR036873">
    <property type="entry name" value="Rhodanese-like_dom_sf"/>
</dbReference>
<dbReference type="OrthoDB" id="26523at2759"/>
<dbReference type="GO" id="GO:0005634">
    <property type="term" value="C:nucleus"/>
    <property type="evidence" value="ECO:0007669"/>
    <property type="project" value="TreeGrafter"/>
</dbReference>
<evidence type="ECO:0000256" key="2">
    <source>
        <dbReference type="ARBA" id="ARBA00022618"/>
    </source>
</evidence>
<protein>
    <recommendedName>
        <fullName evidence="7">M-phase inducer phosphatase</fullName>
        <ecNumber evidence="7">3.1.3.48</ecNumber>
    </recommendedName>
</protein>
<evidence type="ECO:0000256" key="4">
    <source>
        <dbReference type="ARBA" id="ARBA00022801"/>
    </source>
</evidence>
<dbReference type="KEGG" id="pvt:110077149"/>
<dbReference type="GO" id="GO:0051301">
    <property type="term" value="P:cell division"/>
    <property type="evidence" value="ECO:0007669"/>
    <property type="project" value="UniProtKB-UniRule"/>
</dbReference>
<keyword evidence="6 7" id="KW-0131">Cell cycle</keyword>
<feature type="region of interest" description="Disordered" evidence="8">
    <location>
        <begin position="80"/>
        <end position="146"/>
    </location>
</feature>
<dbReference type="Pfam" id="PF06617">
    <property type="entry name" value="M-inducer_phosp"/>
    <property type="match status" value="1"/>
</dbReference>
<dbReference type="RefSeq" id="XP_072845988.1">
    <property type="nucleotide sequence ID" value="XM_072989887.1"/>
</dbReference>
<dbReference type="InterPro" id="IPR001763">
    <property type="entry name" value="Rhodanese-like_dom"/>
</dbReference>
<accession>A0A6J0TDG7</accession>
<dbReference type="GO" id="GO:0004725">
    <property type="term" value="F:protein tyrosine phosphatase activity"/>
    <property type="evidence" value="ECO:0007669"/>
    <property type="project" value="UniProtKB-UniRule"/>
</dbReference>
<evidence type="ECO:0000313" key="12">
    <source>
        <dbReference type="RefSeq" id="XP_020645583.2"/>
    </source>
</evidence>
<dbReference type="GO" id="GO:0000086">
    <property type="term" value="P:G2/M transition of mitotic cell cycle"/>
    <property type="evidence" value="ECO:0007669"/>
    <property type="project" value="TreeGrafter"/>
</dbReference>
<dbReference type="GO" id="GO:0005737">
    <property type="term" value="C:cytoplasm"/>
    <property type="evidence" value="ECO:0007669"/>
    <property type="project" value="TreeGrafter"/>
</dbReference>
<reference evidence="10 11" key="1">
    <citation type="submission" date="2025-05" db="UniProtKB">
        <authorList>
            <consortium name="RefSeq"/>
        </authorList>
    </citation>
    <scope>NUCLEOTIDE SEQUENCE [LARGE SCALE GENOMIC DNA]</scope>
</reference>
<sequence>MSENFPQTETDHSCSHHQCQSSCRMMFNVCQEAEILLPFTPEQHLNPVMNLTREFGNLSTLAGDTPRRCLDLSNLSNEEEEMAFSFSHSPGTLETGQKSSTGPEDPQGSRRQCVQQLQPQVLCSTPSGIHRGSREISSPSLNKENEGRPFKHPGWHMAKSLLFQKRLPISQQACYDAVEGAGRLEMKDLGSPIATVAPPRIPGAFSELCPDEQEEAEKPLADHLSSMAILLSGPLLTQDINVSEVSMNKSRLFRSPSLPEKLNKPLQKRPVKVHSDETVLKVKQNNNLVQEEPDGMMLLKKTVSLSDMEIIRALDQDYGIRQLIGDFSSVYALPTVTGRHQDLKYISAETVSHEYYYSLPPSLSPMAALLQDQFQSLIEKFFTIDCRYPYEYHVGHIKGALNIHRQEDLFDFFLRKPLFPSAPQKRLILVFHCEYSSERGPKMCHYLREEDRAMNEYPALHYPELYVLQGGYKDFFSTYKELCEPQGYCPMHHQDFKAELLKCRVKSKVWAGERKRRDQVARLMKL</sequence>
<dbReference type="PRINTS" id="PR00716">
    <property type="entry name" value="MPIPHPHTASE"/>
</dbReference>
<dbReference type="CTD" id="995"/>
<dbReference type="AlphaFoldDB" id="A0A6J0TDG7"/>
<dbReference type="RefSeq" id="XP_072845990.1">
    <property type="nucleotide sequence ID" value="XM_072989889.1"/>
</dbReference>
<dbReference type="SMART" id="SM00450">
    <property type="entry name" value="RHOD"/>
    <property type="match status" value="1"/>
</dbReference>